<organism evidence="2 3">
    <name type="scientific">Fibrella aestuarina BUZ 2</name>
    <dbReference type="NCBI Taxonomy" id="1166018"/>
    <lineage>
        <taxon>Bacteria</taxon>
        <taxon>Pseudomonadati</taxon>
        <taxon>Bacteroidota</taxon>
        <taxon>Cytophagia</taxon>
        <taxon>Cytophagales</taxon>
        <taxon>Spirosomataceae</taxon>
        <taxon>Fibrella</taxon>
    </lineage>
</organism>
<keyword evidence="3" id="KW-1185">Reference proteome</keyword>
<evidence type="ECO:0000256" key="1">
    <source>
        <dbReference type="SAM" id="Phobius"/>
    </source>
</evidence>
<dbReference type="InterPro" id="IPR025250">
    <property type="entry name" value="DUF4199"/>
</dbReference>
<feature type="transmembrane region" description="Helical" evidence="1">
    <location>
        <begin position="142"/>
        <end position="168"/>
    </location>
</feature>
<dbReference type="HOGENOM" id="CLU_129688_0_0_10"/>
<gene>
    <name evidence="2" type="ORF">FAES_2436</name>
</gene>
<dbReference type="AlphaFoldDB" id="I0K8J2"/>
<evidence type="ECO:0008006" key="4">
    <source>
        <dbReference type="Google" id="ProtNLM"/>
    </source>
</evidence>
<dbReference type="RefSeq" id="WP_015331544.1">
    <property type="nucleotide sequence ID" value="NC_020054.1"/>
</dbReference>
<dbReference type="KEGG" id="fae:FAES_2436"/>
<reference evidence="2 3" key="1">
    <citation type="journal article" date="2012" name="J. Bacteriol.">
        <title>Genome Sequence of Fibrella aestuarina BUZ 2T, a Filamentous Marine Bacterium.</title>
        <authorList>
            <person name="Filippini M."/>
            <person name="Qi W."/>
            <person name="Blom J."/>
            <person name="Goesmann A."/>
            <person name="Smits T.H."/>
            <person name="Bagheri H.C."/>
        </authorList>
    </citation>
    <scope>NUCLEOTIDE SEQUENCE [LARGE SCALE GENOMIC DNA]</scope>
    <source>
        <strain evidence="3">BUZ 2T</strain>
    </source>
</reference>
<sequence length="178" mass="19854">MQKTILIFGTLSGLLVSTVLLVTMLIHRQNPDSFNQGELVGYVAMLLSASFIPIAIKRYRDQQQAGQISFKQAFGLGLGVATIASVLYVLTWIVIFKTVYPNFVSDYTQFMLNRLQSEGKTLAQIAEAKQSMQSMFVYYDTWPGLIGITFMEIFPIGLLVALISALVLKKTNARFARV</sequence>
<dbReference type="Proteomes" id="UP000011058">
    <property type="component" value="Chromosome"/>
</dbReference>
<feature type="transmembrane region" description="Helical" evidence="1">
    <location>
        <begin position="5"/>
        <end position="27"/>
    </location>
</feature>
<dbReference type="EMBL" id="HE796683">
    <property type="protein sequence ID" value="CCH00445.1"/>
    <property type="molecule type" value="Genomic_DNA"/>
</dbReference>
<keyword evidence="1" id="KW-0472">Membrane</keyword>
<keyword evidence="1" id="KW-0812">Transmembrane</keyword>
<dbReference type="STRING" id="1166018.FAES_2436"/>
<evidence type="ECO:0000313" key="3">
    <source>
        <dbReference type="Proteomes" id="UP000011058"/>
    </source>
</evidence>
<dbReference type="PATRIC" id="fig|1166018.3.peg.4196"/>
<accession>I0K8J2</accession>
<name>I0K8J2_9BACT</name>
<dbReference type="OrthoDB" id="6384283at2"/>
<dbReference type="Pfam" id="PF13858">
    <property type="entry name" value="DUF4199"/>
    <property type="match status" value="1"/>
</dbReference>
<dbReference type="eggNOG" id="ENOG5030PE6">
    <property type="taxonomic scope" value="Bacteria"/>
</dbReference>
<protein>
    <recommendedName>
        <fullName evidence="4">DUF4199 domain-containing protein</fullName>
    </recommendedName>
</protein>
<feature type="transmembrane region" description="Helical" evidence="1">
    <location>
        <begin position="76"/>
        <end position="95"/>
    </location>
</feature>
<keyword evidence="1" id="KW-1133">Transmembrane helix</keyword>
<feature type="transmembrane region" description="Helical" evidence="1">
    <location>
        <begin position="39"/>
        <end position="56"/>
    </location>
</feature>
<proteinExistence type="predicted"/>
<evidence type="ECO:0000313" key="2">
    <source>
        <dbReference type="EMBL" id="CCH00445.1"/>
    </source>
</evidence>